<comment type="caution">
    <text evidence="1">The sequence shown here is derived from an EMBL/GenBank/DDBJ whole genome shotgun (WGS) entry which is preliminary data.</text>
</comment>
<accession>A0ACB0JKW6</accession>
<reference evidence="1" key="1">
    <citation type="submission" date="2023-10" db="EMBL/GenBank/DDBJ databases">
        <authorList>
            <person name="Rodriguez Cubillos JULIANA M."/>
            <person name="De Vega J."/>
        </authorList>
    </citation>
    <scope>NUCLEOTIDE SEQUENCE</scope>
</reference>
<gene>
    <name evidence="1" type="ORF">MILVUS5_LOCUS14265</name>
</gene>
<name>A0ACB0JKW6_TRIPR</name>
<evidence type="ECO:0000313" key="2">
    <source>
        <dbReference type="Proteomes" id="UP001177021"/>
    </source>
</evidence>
<evidence type="ECO:0000313" key="1">
    <source>
        <dbReference type="EMBL" id="CAJ2645355.1"/>
    </source>
</evidence>
<sequence length="828" mass="94179">MATLPFMSFVVMLLLFSTQISSDTDIITQFHSLHDGTTNTLVNGTFELGFFSPGSSTNRYVGIWFKNIPIKTVVWVANRDHPISDKSGILSINKEGNLVLFSKNGTTHWSTNITTKSSTSSFIARLLGTGNLVLNDEKENNGYDVYLWQSFDYPTDTFLPGMKVGWNLTSGLNRRLTAWNNWDDPSSGQITYGLIRSDIPETKIQNGSLVLYRSGPYNGLRFGATQKLKHVPLFILNFFYKKDEYYFTYQPRNQSILSRFVINQTVSALQVLKWTEGKQRWMLHSNIPRDECDNYNRCSSFGICGMMGKSSTCECLSGFTPKSPQNWKVKDRSEGCVRSENWSCREKNKDGFIKFQNMKVPNTKISWINRSMTLEKCKTKCWENCSCTAYANSNIIEDGSGCILWFSDLLDLRQLPDSGQDLYVRSHTSEIANRDGSRKMVAVVTSTTSLIIVMLLLFTILFCWRRKVKSKSREEIGIMKTTIKKSEGEQEDMELPSFDFGRIAFATNDFSKNNKLGEGGFGPVYRGTLPDGQDIAVKRLSHSSKQGTKEFKNEVIFCSKLQHRNLVKVLGFCIEEEEKLLIYEYMPNKSLDFFLFDSSRSKFLDWSKRFDIIGGIARGILYLHQDSRLRVIHRDLKAGNILLDNDMSPKIADFGLARMCGGDQIQGNTDIVVGTYGYMAPEYAIDGIFSIKSDVYSFGILLLEIISGKKNKGLSYSNHNYNLVSHAWRLWKECIPMEFMDTCLEEGSYISSEVLRCIHIGLLCVQHHPNDRPTMTSVLVMLTSENTLPHPKEPIFLIEKVSDGKESTSGHEMYNLTNEESRSILEPR</sequence>
<dbReference type="Proteomes" id="UP001177021">
    <property type="component" value="Unassembled WGS sequence"/>
</dbReference>
<proteinExistence type="predicted"/>
<keyword evidence="2" id="KW-1185">Reference proteome</keyword>
<dbReference type="EMBL" id="CASHSV030000076">
    <property type="protein sequence ID" value="CAJ2645355.1"/>
    <property type="molecule type" value="Genomic_DNA"/>
</dbReference>
<protein>
    <submittedName>
        <fullName evidence="1">Uncharacterized protein</fullName>
    </submittedName>
</protein>
<organism evidence="1 2">
    <name type="scientific">Trifolium pratense</name>
    <name type="common">Red clover</name>
    <dbReference type="NCBI Taxonomy" id="57577"/>
    <lineage>
        <taxon>Eukaryota</taxon>
        <taxon>Viridiplantae</taxon>
        <taxon>Streptophyta</taxon>
        <taxon>Embryophyta</taxon>
        <taxon>Tracheophyta</taxon>
        <taxon>Spermatophyta</taxon>
        <taxon>Magnoliopsida</taxon>
        <taxon>eudicotyledons</taxon>
        <taxon>Gunneridae</taxon>
        <taxon>Pentapetalae</taxon>
        <taxon>rosids</taxon>
        <taxon>fabids</taxon>
        <taxon>Fabales</taxon>
        <taxon>Fabaceae</taxon>
        <taxon>Papilionoideae</taxon>
        <taxon>50 kb inversion clade</taxon>
        <taxon>NPAAA clade</taxon>
        <taxon>Hologalegina</taxon>
        <taxon>IRL clade</taxon>
        <taxon>Trifolieae</taxon>
        <taxon>Trifolium</taxon>
    </lineage>
</organism>